<dbReference type="RefSeq" id="WP_394832660.1">
    <property type="nucleotide sequence ID" value="NZ_CP089929.1"/>
</dbReference>
<dbReference type="Proteomes" id="UP001374803">
    <property type="component" value="Chromosome"/>
</dbReference>
<dbReference type="EMBL" id="CP089983">
    <property type="protein sequence ID" value="WXB03033.1"/>
    <property type="molecule type" value="Genomic_DNA"/>
</dbReference>
<evidence type="ECO:0000313" key="1">
    <source>
        <dbReference type="EMBL" id="WXB03033.1"/>
    </source>
</evidence>
<keyword evidence="2" id="KW-1185">Reference proteome</keyword>
<organism evidence="1 2">
    <name type="scientific">Pendulispora rubella</name>
    <dbReference type="NCBI Taxonomy" id="2741070"/>
    <lineage>
        <taxon>Bacteria</taxon>
        <taxon>Pseudomonadati</taxon>
        <taxon>Myxococcota</taxon>
        <taxon>Myxococcia</taxon>
        <taxon>Myxococcales</taxon>
        <taxon>Sorangiineae</taxon>
        <taxon>Pendulisporaceae</taxon>
        <taxon>Pendulispora</taxon>
    </lineage>
</organism>
<name>A0ABZ2KWP1_9BACT</name>
<gene>
    <name evidence="1" type="ORF">LVJ94_39770</name>
</gene>
<evidence type="ECO:0000313" key="2">
    <source>
        <dbReference type="Proteomes" id="UP001374803"/>
    </source>
</evidence>
<reference evidence="1" key="1">
    <citation type="submission" date="2021-12" db="EMBL/GenBank/DDBJ databases">
        <title>Discovery of the Pendulisporaceae a myxobacterial family with distinct sporulation behavior and unique specialized metabolism.</title>
        <authorList>
            <person name="Garcia R."/>
            <person name="Popoff A."/>
            <person name="Bader C.D."/>
            <person name="Loehr J."/>
            <person name="Walesch S."/>
            <person name="Walt C."/>
            <person name="Boldt J."/>
            <person name="Bunk B."/>
            <person name="Haeckl F.J.F.P.J."/>
            <person name="Gunesch A.P."/>
            <person name="Birkelbach J."/>
            <person name="Nuebel U."/>
            <person name="Pietschmann T."/>
            <person name="Bach T."/>
            <person name="Mueller R."/>
        </authorList>
    </citation>
    <scope>NUCLEOTIDE SEQUENCE</scope>
    <source>
        <strain evidence="1">MSr11367</strain>
    </source>
</reference>
<proteinExistence type="predicted"/>
<protein>
    <submittedName>
        <fullName evidence="1">Uncharacterized protein</fullName>
    </submittedName>
</protein>
<accession>A0ABZ2KWP1</accession>
<sequence>MSHGARSLLEAEEEDILVQLRKVPGIVEVREMDVTQPGERYLALRFEQPVDHGNPNGPVASGGFGDATNTFFAPGYYHAARW</sequence>